<comment type="caution">
    <text evidence="3">The sequence shown here is derived from an EMBL/GenBank/DDBJ whole genome shotgun (WGS) entry which is preliminary data.</text>
</comment>
<keyword evidence="2" id="KW-0812">Transmembrane</keyword>
<sequence length="271" mass="29632">MKCPYCGVHYLDSEHECPVCGNRPGIGAPKKKSKFTAQDSSDQPAREKNSSAKKILHQPASSDAAWQRAAAQNSGASPKQPGEARTSGCAPGCLIVAIILILLTIVPAVMSYVTFSDFSGAVTFVDDDSELYEPCALDEVLSAGTWTNDDGSLRITVYDDGSIAWTDGIRTAQDPAPSFERMLLTEDTASESCSREELEQYPVEDYTHYTLYFSDSSSNLPDYDLYIYVPNDTAPEDVTSFGCFDWESDEFFTLTRIDQSEAPAMPVSQST</sequence>
<dbReference type="RefSeq" id="WP_087022666.1">
    <property type="nucleotide sequence ID" value="NZ_NHOC01000020.1"/>
</dbReference>
<keyword evidence="2" id="KW-0472">Membrane</keyword>
<evidence type="ECO:0000313" key="4">
    <source>
        <dbReference type="Proteomes" id="UP000194903"/>
    </source>
</evidence>
<gene>
    <name evidence="3" type="ORF">CBW42_13650</name>
</gene>
<dbReference type="Proteomes" id="UP000194903">
    <property type="component" value="Unassembled WGS sequence"/>
</dbReference>
<dbReference type="OrthoDB" id="2082409at2"/>
<proteinExistence type="predicted"/>
<evidence type="ECO:0000313" key="3">
    <source>
        <dbReference type="EMBL" id="OUM19367.1"/>
    </source>
</evidence>
<evidence type="ECO:0000256" key="2">
    <source>
        <dbReference type="SAM" id="Phobius"/>
    </source>
</evidence>
<keyword evidence="2" id="KW-1133">Transmembrane helix</keyword>
<accession>A0A252F0R2</accession>
<keyword evidence="4" id="KW-1185">Reference proteome</keyword>
<organism evidence="3 4">
    <name type="scientific">Butyricicoccus porcorum</name>
    <dbReference type="NCBI Taxonomy" id="1945634"/>
    <lineage>
        <taxon>Bacteria</taxon>
        <taxon>Bacillati</taxon>
        <taxon>Bacillota</taxon>
        <taxon>Clostridia</taxon>
        <taxon>Eubacteriales</taxon>
        <taxon>Butyricicoccaceae</taxon>
        <taxon>Butyricicoccus</taxon>
    </lineage>
</organism>
<dbReference type="AlphaFoldDB" id="A0A252F0R2"/>
<feature type="region of interest" description="Disordered" evidence="1">
    <location>
        <begin position="27"/>
        <end position="59"/>
    </location>
</feature>
<feature type="transmembrane region" description="Helical" evidence="2">
    <location>
        <begin position="93"/>
        <end position="115"/>
    </location>
</feature>
<evidence type="ECO:0000256" key="1">
    <source>
        <dbReference type="SAM" id="MobiDB-lite"/>
    </source>
</evidence>
<reference evidence="3 4" key="1">
    <citation type="submission" date="2017-05" db="EMBL/GenBank/DDBJ databases">
        <title>Butyricicoccus porcorum sp. nov. a butyrate-producing bacterium from the swine intestinal tract.</title>
        <authorList>
            <person name="Trachsel J."/>
            <person name="Humphrey S."/>
            <person name="Allen H.K."/>
        </authorList>
    </citation>
    <scope>NUCLEOTIDE SEQUENCE [LARGE SCALE GENOMIC DNA]</scope>
    <source>
        <strain evidence="3">BB10</strain>
    </source>
</reference>
<dbReference type="EMBL" id="NHOC01000020">
    <property type="protein sequence ID" value="OUM19367.1"/>
    <property type="molecule type" value="Genomic_DNA"/>
</dbReference>
<name>A0A252F0R2_9FIRM</name>
<protein>
    <submittedName>
        <fullName evidence="3">Uncharacterized protein</fullName>
    </submittedName>
</protein>